<protein>
    <submittedName>
        <fullName evidence="8">MFS transporter</fullName>
    </submittedName>
</protein>
<sequence length="431" mass="47102">MMIGENILNNFNAQTIMPTKKMTKIRWFYIAFPLLLLFTVSMMDKANINILLANKPFLQDLGIDGNLVKGTLSSIFLVTYAFGQLAWGFIIDKIGAQRSGLIGISLWAFAMVLGGIADSISMILWSRALLGIGEGVLYPMALKLTSNWFPYNEQAKAQTTWYSGNAFGPVLGLPLIAIIASAYGWRESYFILAAISIVCLILFWIMARDNPAKHYAVNQTEFNYIQSNQKVEVTITGNKGSIKTVLISPLFWILTIVYSCFSIGYYGISTFLPSYLTEEKGIDFVNSAVINAGGFALAIVVQMVTGYFSDRFMKRAVFVGGAGALIIVFMLLSLFTTNSTVAAILSILLIGLLFMPAALTMTMLHRVASPEVMGSISGIFGCLSYLIAALGPMIVGIFSQMSGSYNGGFIAILCFIALSLFLSVFLVRKGF</sequence>
<feature type="domain" description="Major facilitator superfamily (MFS) profile" evidence="7">
    <location>
        <begin position="30"/>
        <end position="431"/>
    </location>
</feature>
<dbReference type="Pfam" id="PF07690">
    <property type="entry name" value="MFS_1"/>
    <property type="match status" value="1"/>
</dbReference>
<keyword evidence="5 6" id="KW-0472">Membrane</keyword>
<dbReference type="GO" id="GO:0022857">
    <property type="term" value="F:transmembrane transporter activity"/>
    <property type="evidence" value="ECO:0007669"/>
    <property type="project" value="InterPro"/>
</dbReference>
<comment type="subcellular location">
    <subcellularLocation>
        <location evidence="1">Cell membrane</location>
        <topology evidence="1">Multi-pass membrane protein</topology>
    </subcellularLocation>
</comment>
<comment type="caution">
    <text evidence="8">The sequence shown here is derived from an EMBL/GenBank/DDBJ whole genome shotgun (WGS) entry which is preliminary data.</text>
</comment>
<evidence type="ECO:0000256" key="3">
    <source>
        <dbReference type="ARBA" id="ARBA00022692"/>
    </source>
</evidence>
<feature type="transmembrane region" description="Helical" evidence="6">
    <location>
        <begin position="72"/>
        <end position="91"/>
    </location>
</feature>
<dbReference type="EMBL" id="SMYO01000013">
    <property type="protein sequence ID" value="TDK58491.1"/>
    <property type="molecule type" value="Genomic_DNA"/>
</dbReference>
<feature type="transmembrane region" description="Helical" evidence="6">
    <location>
        <begin position="100"/>
        <end position="117"/>
    </location>
</feature>
<feature type="transmembrane region" description="Helical" evidence="6">
    <location>
        <begin position="245"/>
        <end position="268"/>
    </location>
</feature>
<feature type="transmembrane region" description="Helical" evidence="6">
    <location>
        <begin position="27"/>
        <end position="52"/>
    </location>
</feature>
<gene>
    <name evidence="8" type="ORF">E2K98_22875</name>
</gene>
<feature type="transmembrane region" description="Helical" evidence="6">
    <location>
        <begin position="288"/>
        <end position="309"/>
    </location>
</feature>
<evidence type="ECO:0000256" key="1">
    <source>
        <dbReference type="ARBA" id="ARBA00004651"/>
    </source>
</evidence>
<dbReference type="PANTHER" id="PTHR11662">
    <property type="entry name" value="SOLUTE CARRIER FAMILY 17"/>
    <property type="match status" value="1"/>
</dbReference>
<dbReference type="AlphaFoldDB" id="A0A4R5VL38"/>
<dbReference type="Proteomes" id="UP000295132">
    <property type="component" value="Unassembled WGS sequence"/>
</dbReference>
<name>A0A4R5VL38_9BACI</name>
<dbReference type="InterPro" id="IPR011701">
    <property type="entry name" value="MFS"/>
</dbReference>
<reference evidence="8 9" key="1">
    <citation type="submission" date="2019-03" db="EMBL/GenBank/DDBJ databases">
        <title>Bacillus niacini sp. nov. a Nicotinate-Metabolizing Mesophile Isolated from Soil.</title>
        <authorList>
            <person name="Zhang G."/>
        </authorList>
    </citation>
    <scope>NUCLEOTIDE SEQUENCE [LARGE SCALE GENOMIC DNA]</scope>
    <source>
        <strain evidence="8 9">WN066</strain>
    </source>
</reference>
<feature type="transmembrane region" description="Helical" evidence="6">
    <location>
        <begin position="376"/>
        <end position="399"/>
    </location>
</feature>
<organism evidence="8 9">
    <name type="scientific">Bacillus salipaludis</name>
    <dbReference type="NCBI Taxonomy" id="2547811"/>
    <lineage>
        <taxon>Bacteria</taxon>
        <taxon>Bacillati</taxon>
        <taxon>Bacillota</taxon>
        <taxon>Bacilli</taxon>
        <taxon>Bacillales</taxon>
        <taxon>Bacillaceae</taxon>
        <taxon>Bacillus</taxon>
    </lineage>
</organism>
<dbReference type="PANTHER" id="PTHR11662:SF399">
    <property type="entry name" value="FI19708P1-RELATED"/>
    <property type="match status" value="1"/>
</dbReference>
<evidence type="ECO:0000256" key="5">
    <source>
        <dbReference type="ARBA" id="ARBA00023136"/>
    </source>
</evidence>
<keyword evidence="2" id="KW-0813">Transport</keyword>
<feature type="transmembrane region" description="Helical" evidence="6">
    <location>
        <begin position="405"/>
        <end position="427"/>
    </location>
</feature>
<dbReference type="Gene3D" id="1.20.1250.20">
    <property type="entry name" value="MFS general substrate transporter like domains"/>
    <property type="match status" value="2"/>
</dbReference>
<feature type="transmembrane region" description="Helical" evidence="6">
    <location>
        <begin position="316"/>
        <end position="335"/>
    </location>
</feature>
<accession>A0A4R5VL38</accession>
<feature type="transmembrane region" description="Helical" evidence="6">
    <location>
        <begin position="162"/>
        <end position="183"/>
    </location>
</feature>
<keyword evidence="4 6" id="KW-1133">Transmembrane helix</keyword>
<dbReference type="InterPro" id="IPR050382">
    <property type="entry name" value="MFS_Na/Anion_cotransporter"/>
</dbReference>
<dbReference type="InterPro" id="IPR036259">
    <property type="entry name" value="MFS_trans_sf"/>
</dbReference>
<evidence type="ECO:0000256" key="6">
    <source>
        <dbReference type="SAM" id="Phobius"/>
    </source>
</evidence>
<proteinExistence type="predicted"/>
<evidence type="ECO:0000259" key="7">
    <source>
        <dbReference type="PROSITE" id="PS50850"/>
    </source>
</evidence>
<dbReference type="InterPro" id="IPR020846">
    <property type="entry name" value="MFS_dom"/>
</dbReference>
<feature type="transmembrane region" description="Helical" evidence="6">
    <location>
        <begin position="189"/>
        <end position="207"/>
    </location>
</feature>
<dbReference type="GO" id="GO:0005886">
    <property type="term" value="C:plasma membrane"/>
    <property type="evidence" value="ECO:0007669"/>
    <property type="project" value="UniProtKB-SubCell"/>
</dbReference>
<evidence type="ECO:0000256" key="2">
    <source>
        <dbReference type="ARBA" id="ARBA00022448"/>
    </source>
</evidence>
<feature type="transmembrane region" description="Helical" evidence="6">
    <location>
        <begin position="341"/>
        <end position="364"/>
    </location>
</feature>
<dbReference type="PROSITE" id="PS50850">
    <property type="entry name" value="MFS"/>
    <property type="match status" value="1"/>
</dbReference>
<evidence type="ECO:0000256" key="4">
    <source>
        <dbReference type="ARBA" id="ARBA00022989"/>
    </source>
</evidence>
<evidence type="ECO:0000313" key="9">
    <source>
        <dbReference type="Proteomes" id="UP000295132"/>
    </source>
</evidence>
<evidence type="ECO:0000313" key="8">
    <source>
        <dbReference type="EMBL" id="TDK58491.1"/>
    </source>
</evidence>
<keyword evidence="3 6" id="KW-0812">Transmembrane</keyword>
<dbReference type="SUPFAM" id="SSF103473">
    <property type="entry name" value="MFS general substrate transporter"/>
    <property type="match status" value="1"/>
</dbReference>